<evidence type="ECO:0000256" key="3">
    <source>
        <dbReference type="ARBA" id="ARBA00022692"/>
    </source>
</evidence>
<sequence>MSRPSTSPSDAEDALSWTSWSGSTWERVLYGSAMSTSNGVVPLGDVREDIDRAARRLRTATIRAGSIGAALKGGLNLFGVLARSRRRPKRGGSLRLDAADALRDTAAFAAFLGVFAGVYVAVDEGIALRVGKQRSREWRAAVAGAIAAPALLLADPRPASRSRLGRDARSSVGILNKNAVAPQRHNGLATYLALRACVLLTRSALKRRDKRELTPLTHALLAPFADKNADVGLMCVSATVILSCFILRRDAVTGPYAKFLDRHGGKTVAHYVFAGALAKATTALETRIVVKKAAAALYGHPGASLRDKKHEASLLAALDVSDASLMRRRPKLWRLLVHPETLHGGAHFVTFFTRSLLRSFGVNAPLYLVSTLLVHRRAVMDKNRGVAILKRSVVGVARSSAFLSAYCALAWAGPDIVATLLGDVRWWTIVCGVPLAGLATFLEKPSRRQELGVYCASRALEAVAVLVAGANAKRVASDESRKNADAFASFFLVKRLARFDVATFALASAAVMRCYANERDVFRSKYLNVLDYVFGNQGHGRQRVRHVGSAYQLMTEPPEMPASPKKKKGDDEKKER</sequence>
<dbReference type="InterPro" id="IPR026749">
    <property type="entry name" value="Tmem135"/>
</dbReference>
<organism evidence="8">
    <name type="scientific">Micromonas pusilla</name>
    <name type="common">Picoplanktonic green alga</name>
    <name type="synonym">Chromulina pusilla</name>
    <dbReference type="NCBI Taxonomy" id="38833"/>
    <lineage>
        <taxon>Eukaryota</taxon>
        <taxon>Viridiplantae</taxon>
        <taxon>Chlorophyta</taxon>
        <taxon>Mamiellophyceae</taxon>
        <taxon>Mamiellales</taxon>
        <taxon>Mamiellaceae</taxon>
        <taxon>Micromonas</taxon>
    </lineage>
</organism>
<dbReference type="PANTHER" id="PTHR12459:SF15">
    <property type="entry name" value="TRANSMEMBRANE PROTEIN 135"/>
    <property type="match status" value="1"/>
</dbReference>
<dbReference type="InterPro" id="IPR031926">
    <property type="entry name" value="TMEM135_N"/>
</dbReference>
<evidence type="ECO:0000256" key="6">
    <source>
        <dbReference type="SAM" id="MobiDB-lite"/>
    </source>
</evidence>
<evidence type="ECO:0000313" key="8">
    <source>
        <dbReference type="EMBL" id="CAD8451916.1"/>
    </source>
</evidence>
<dbReference type="GO" id="GO:0012505">
    <property type="term" value="C:endomembrane system"/>
    <property type="evidence" value="ECO:0007669"/>
    <property type="project" value="UniProtKB-SubCell"/>
</dbReference>
<feature type="region of interest" description="Disordered" evidence="6">
    <location>
        <begin position="553"/>
        <end position="576"/>
    </location>
</feature>
<evidence type="ECO:0000256" key="5">
    <source>
        <dbReference type="ARBA" id="ARBA00023136"/>
    </source>
</evidence>
<name>A0A7S0DE15_MICPS</name>
<keyword evidence="4" id="KW-1133">Transmembrane helix</keyword>
<feature type="domain" description="Transmembrane protein 135 N-terminal" evidence="7">
    <location>
        <begin position="355"/>
        <end position="462"/>
    </location>
</feature>
<protein>
    <recommendedName>
        <fullName evidence="7">Transmembrane protein 135 N-terminal domain-containing protein</fullName>
    </recommendedName>
</protein>
<dbReference type="Pfam" id="PF15982">
    <property type="entry name" value="TMEM135_C_rich"/>
    <property type="match status" value="1"/>
</dbReference>
<comment type="subcellular location">
    <subcellularLocation>
        <location evidence="1">Endomembrane system</location>
        <topology evidence="1">Multi-pass membrane protein</topology>
    </subcellularLocation>
</comment>
<proteinExistence type="inferred from homology"/>
<reference evidence="8" key="1">
    <citation type="submission" date="2021-01" db="EMBL/GenBank/DDBJ databases">
        <authorList>
            <person name="Corre E."/>
            <person name="Pelletier E."/>
            <person name="Niang G."/>
            <person name="Scheremetjew M."/>
            <person name="Finn R."/>
            <person name="Kale V."/>
            <person name="Holt S."/>
            <person name="Cochrane G."/>
            <person name="Meng A."/>
            <person name="Brown T."/>
            <person name="Cohen L."/>
        </authorList>
    </citation>
    <scope>NUCLEOTIDE SEQUENCE</scope>
    <source>
        <strain evidence="8">CCAC1681</strain>
    </source>
</reference>
<dbReference type="AlphaFoldDB" id="A0A7S0DE15"/>
<accession>A0A7S0DE15</accession>
<evidence type="ECO:0000256" key="1">
    <source>
        <dbReference type="ARBA" id="ARBA00004127"/>
    </source>
</evidence>
<evidence type="ECO:0000259" key="7">
    <source>
        <dbReference type="Pfam" id="PF15982"/>
    </source>
</evidence>
<keyword evidence="3" id="KW-0812">Transmembrane</keyword>
<keyword evidence="5" id="KW-0472">Membrane</keyword>
<dbReference type="PANTHER" id="PTHR12459">
    <property type="entry name" value="TRANSMEMBRANE PROTEIN 135-RELATED"/>
    <property type="match status" value="1"/>
</dbReference>
<comment type="similarity">
    <text evidence="2">Belongs to the TMEM135 family.</text>
</comment>
<evidence type="ECO:0000256" key="4">
    <source>
        <dbReference type="ARBA" id="ARBA00022989"/>
    </source>
</evidence>
<evidence type="ECO:0000256" key="2">
    <source>
        <dbReference type="ARBA" id="ARBA00008924"/>
    </source>
</evidence>
<dbReference type="EMBL" id="HBEN01014907">
    <property type="protein sequence ID" value="CAD8451916.1"/>
    <property type="molecule type" value="Transcribed_RNA"/>
</dbReference>
<gene>
    <name evidence="8" type="ORF">MSP1401_LOCUS12469</name>
</gene>